<evidence type="ECO:0000313" key="2">
    <source>
        <dbReference type="EMBL" id="SPF31816.1"/>
    </source>
</evidence>
<keyword evidence="1" id="KW-0472">Membrane</keyword>
<evidence type="ECO:0000313" key="3">
    <source>
        <dbReference type="Proteomes" id="UP000238916"/>
    </source>
</evidence>
<reference evidence="3" key="1">
    <citation type="submission" date="2018-02" db="EMBL/GenBank/DDBJ databases">
        <authorList>
            <person name="Hausmann B."/>
        </authorList>
    </citation>
    <scope>NUCLEOTIDE SEQUENCE [LARGE SCALE GENOMIC DNA]</scope>
    <source>
        <strain evidence="3">Peat soil MAG SbF1</strain>
    </source>
</reference>
<accession>A0A2U3JWK6</accession>
<feature type="transmembrane region" description="Helical" evidence="1">
    <location>
        <begin position="72"/>
        <end position="91"/>
    </location>
</feature>
<feature type="transmembrane region" description="Helical" evidence="1">
    <location>
        <begin position="103"/>
        <end position="121"/>
    </location>
</feature>
<feature type="transmembrane region" description="Helical" evidence="1">
    <location>
        <begin position="21"/>
        <end position="43"/>
    </location>
</feature>
<keyword evidence="1" id="KW-0812">Transmembrane</keyword>
<dbReference type="AlphaFoldDB" id="A0A2U3JWK6"/>
<dbReference type="InterPro" id="IPR046739">
    <property type="entry name" value="DUF6789"/>
</dbReference>
<sequence length="203" mass="22471">METFTKLWNVLNKVTKMKDSIMVSLVGGIIGTLVMESSSFILWKTKKTELMQGHIAGSFFMRAFRTNQTKNFVLGEILHMVVGATLGIPIFQLLKRTGKDHHVLKGAFVGMVAWSGLYNLGTRLSLFTAKPHLTKSFYSALFNHLLFGITTAQAIITLADPSLFSQQNQPLLAQNSAIESQTVSTIWQNDSTQAIDPSIGLQH</sequence>
<keyword evidence="1" id="KW-1133">Transmembrane helix</keyword>
<gene>
    <name evidence="2" type="ORF">SBF1_1060002</name>
</gene>
<proteinExistence type="predicted"/>
<dbReference type="Pfam" id="PF20587">
    <property type="entry name" value="DUF6789"/>
    <property type="match status" value="1"/>
</dbReference>
<organism evidence="2 3">
    <name type="scientific">Candidatus Desulfosporosinus infrequens</name>
    <dbReference type="NCBI Taxonomy" id="2043169"/>
    <lineage>
        <taxon>Bacteria</taxon>
        <taxon>Bacillati</taxon>
        <taxon>Bacillota</taxon>
        <taxon>Clostridia</taxon>
        <taxon>Eubacteriales</taxon>
        <taxon>Desulfitobacteriaceae</taxon>
        <taxon>Desulfosporosinus</taxon>
    </lineage>
</organism>
<dbReference type="Proteomes" id="UP000238916">
    <property type="component" value="Unassembled WGS sequence"/>
</dbReference>
<dbReference type="EMBL" id="OMOF01000009">
    <property type="protein sequence ID" value="SPF31816.1"/>
    <property type="molecule type" value="Genomic_DNA"/>
</dbReference>
<evidence type="ECO:0000256" key="1">
    <source>
        <dbReference type="SAM" id="Phobius"/>
    </source>
</evidence>
<name>A0A2U3JWK6_9FIRM</name>
<protein>
    <submittedName>
        <fullName evidence="2">Uncharacterized protein</fullName>
    </submittedName>
</protein>
<feature type="transmembrane region" description="Helical" evidence="1">
    <location>
        <begin position="141"/>
        <end position="159"/>
    </location>
</feature>
<dbReference type="OrthoDB" id="1798220at2"/>